<dbReference type="PANTHER" id="PTHR46177">
    <property type="entry name" value="INTEGRASE CATALYTIC DOMAIN-CONTAINING PROTEIN"/>
    <property type="match status" value="1"/>
</dbReference>
<name>A0A0L6UV14_9BASI</name>
<feature type="region of interest" description="Disordered" evidence="1">
    <location>
        <begin position="1"/>
        <end position="34"/>
    </location>
</feature>
<proteinExistence type="predicted"/>
<gene>
    <name evidence="2" type="ORF">VP01_3605g1</name>
</gene>
<dbReference type="OrthoDB" id="5946233at2759"/>
<feature type="compositionally biased region" description="Basic and acidic residues" evidence="1">
    <location>
        <begin position="14"/>
        <end position="34"/>
    </location>
</feature>
<dbReference type="PANTHER" id="PTHR46177:SF1">
    <property type="entry name" value="INTEGRASE CATALYTIC DOMAIN-CONTAINING PROTEIN"/>
    <property type="match status" value="1"/>
</dbReference>
<accession>A0A0L6UV14</accession>
<evidence type="ECO:0000313" key="2">
    <source>
        <dbReference type="EMBL" id="KNZ52356.1"/>
    </source>
</evidence>
<feature type="compositionally biased region" description="Polar residues" evidence="1">
    <location>
        <begin position="1"/>
        <end position="11"/>
    </location>
</feature>
<reference evidence="2 3" key="1">
    <citation type="submission" date="2015-08" db="EMBL/GenBank/DDBJ databases">
        <title>Next Generation Sequencing and Analysis of the Genome of Puccinia sorghi L Schw, the Causal Agent of Maize Common Rust.</title>
        <authorList>
            <person name="Rochi L."/>
            <person name="Burguener G."/>
            <person name="Darino M."/>
            <person name="Turjanski A."/>
            <person name="Kreff E."/>
            <person name="Dieguez M.J."/>
            <person name="Sacco F."/>
        </authorList>
    </citation>
    <scope>NUCLEOTIDE SEQUENCE [LARGE SCALE GENOMIC DNA]</scope>
    <source>
        <strain evidence="2 3">RO10H11247</strain>
    </source>
</reference>
<comment type="caution">
    <text evidence="2">The sequence shown here is derived from an EMBL/GenBank/DDBJ whole genome shotgun (WGS) entry which is preliminary data.</text>
</comment>
<dbReference type="VEuPathDB" id="FungiDB:VP01_3605g1"/>
<dbReference type="AlphaFoldDB" id="A0A0L6UV14"/>
<organism evidence="2 3">
    <name type="scientific">Puccinia sorghi</name>
    <dbReference type="NCBI Taxonomy" id="27349"/>
    <lineage>
        <taxon>Eukaryota</taxon>
        <taxon>Fungi</taxon>
        <taxon>Dikarya</taxon>
        <taxon>Basidiomycota</taxon>
        <taxon>Pucciniomycotina</taxon>
        <taxon>Pucciniomycetes</taxon>
        <taxon>Pucciniales</taxon>
        <taxon>Pucciniaceae</taxon>
        <taxon>Puccinia</taxon>
    </lineage>
</organism>
<evidence type="ECO:0000256" key="1">
    <source>
        <dbReference type="SAM" id="MobiDB-lite"/>
    </source>
</evidence>
<dbReference type="Proteomes" id="UP000037035">
    <property type="component" value="Unassembled WGS sequence"/>
</dbReference>
<dbReference type="STRING" id="27349.A0A0L6UV14"/>
<evidence type="ECO:0000313" key="3">
    <source>
        <dbReference type="Proteomes" id="UP000037035"/>
    </source>
</evidence>
<keyword evidence="3" id="KW-1185">Reference proteome</keyword>
<sequence length="351" mass="40556">MIQDTTLSPAQVPSEKEHNSSSHKEQNSRSDEEHNCISEKVMMSVLLYILKMLLTPLKPIKKNWPSHPKINLPEIYKNNGLSNNVMNLKEKKILLQMETGVDVTFQTVKKLLGKAPFEDTPNQSPLPLSISSFNWPLYSITIQDKLSMMSSNKLNQNGWLKFFGRHMKCSGIKIYGFIDAWSCKLLGLFVHVTNNNPQYIAVYFLHLASKAAQKCMHFTNSTQNEKIEALWSQMMKQHNQSIKHDNMDQIENGFYNPTDHVQKLFFLYLWIPEFQASFTPKFMSSTPKYFETTYQLFQVPSADIDTLSKQIYPDTQNMFVHTPPDFHHVASTVMEKLGLSFSDIDEFLIKI</sequence>
<dbReference type="EMBL" id="LAVV01008619">
    <property type="protein sequence ID" value="KNZ52356.1"/>
    <property type="molecule type" value="Genomic_DNA"/>
</dbReference>
<protein>
    <submittedName>
        <fullName evidence="2">Uncharacterized protein</fullName>
    </submittedName>
</protein>